<dbReference type="GO" id="GO:0000462">
    <property type="term" value="P:maturation of SSU-rRNA from tricistronic rRNA transcript (SSU-rRNA, 5.8S rRNA, LSU-rRNA)"/>
    <property type="evidence" value="ECO:0007669"/>
    <property type="project" value="TreeGrafter"/>
</dbReference>
<dbReference type="GO" id="GO:0000702">
    <property type="term" value="F:oxidized base lesion DNA N-glycosylase activity"/>
    <property type="evidence" value="ECO:0007669"/>
    <property type="project" value="UniProtKB-ARBA"/>
</dbReference>
<dbReference type="InterPro" id="IPR011257">
    <property type="entry name" value="DNA_glycosylase"/>
</dbReference>
<dbReference type="GO" id="GO:0000701">
    <property type="term" value="F:purine-specific mismatch base pair DNA N-glycosylase activity"/>
    <property type="evidence" value="ECO:0007669"/>
    <property type="project" value="UniProtKB-EC"/>
</dbReference>
<sequence length="1274" mass="139528">MAPRPRVETKRKVFDDEYASDASSSSFEPTKLTRAKPQNKKQSGKRKRRASNEDDDEAFDGGAPGGSLTLPLHPQSLHTIPNAEAMRDALTEWYSRVHEDRGMPWRKTYNPNFGPEERAQRAYEVWISEIMLQQTQVTTVIPYYNKWMASFPTIKELAEADIETVNALWKGLGYYSRAARLLAGAKKAVAELGGRLPDNSKDMQAKISGIGRYSAGAICSIAYNEQSPVLDGNVNRLMSRLLALHAPPKAKSTLDVLWAGADAMVKGAKLPGDVNQALIELGATVCKPRDPACGECPLKPWCRAWQGSHPKPAQAADTDIPDIEEMCSLCEPVPLEDESGVKGVPVTSYPMRVERKKQREELDIVNVVEWCCDDERLFLLLKRPDTGLLAGLHEFPTSSNVSTSISPADVKAVPKTMLSGLLKDRSLQESKPTSTDSLRIVKVQRAGDVLHVFSHIRKTYRVQWVLLEGGGSEPPKLSLVAPSASSLKGKTKSSKAKAKPKKKKKKTSTDDEDSSEDVVESAPLVARWVPLEEVEHANIGTGVVKQWTLASKIIMVVADANTVKVYTVNGAAAGSSSSLPDWLIRKRATKAKGKRAVRDHVEGTIELIQHFEFPEASNRVKTTRDGHHVIATGTYKPQMRVWDLDQLSLKFERHSDAENVDFVILSDDWTKTIHLQADRSLELHTQGGTHYRTRIPRFGRALAYHFPTCDALVGASGSEVYRLNLDQGRFLNPLVLGGEDGVEGVNAIDINAAHGLWSFGIDGNGTVEFWDPRSRTNVGMLHLPRSLLLQGSSLGPSLLPGVDGAGGASLSVTALASRSDGLSYAVGTSTGHTLLYDIRSPRPFASKDQGYGLPVKKVLWVEGGSRMAGDGLVLSADKKVVKIWDRNSPAANYTSLTPAYDLNDIHHVPGSGLLMTANEGIQMTTYYIPQLGPAPRWASFLENLTEEMEEGGGGTRSIYEDYKFVSRAELATLGLDHLAGTPALKPYMHGYFISLKLYDTARVITNPYVYEEQREKMVKEKLDKLAEGRIRARKDQASVKVNKALAEKVAREEERARKREERKTRKGAAADGEEAMEVDEEAEAGAKKGKKANLLTDPRFKALFEDPEFAVDEASREFALLNPSTVAQRKGRGGEEEGRSAARQRTAVESEEEASDRPSSDEDESESEGSSEDSSDAGDLHPAQNRPSYRAPKSAGRPTNANVRMVPLSAQSSKSTVDKDATFGQRRVKARTGAKSANFGHASEEHVVQKADGTIEMSWVPAAKPQGRTGTGGR</sequence>
<dbReference type="Pfam" id="PF08159">
    <property type="entry name" value="NUC153"/>
    <property type="match status" value="1"/>
</dbReference>
<keyword evidence="8" id="KW-0004">4Fe-4S</keyword>
<keyword evidence="18" id="KW-0326">Glycosidase</keyword>
<dbReference type="InterPro" id="IPR003265">
    <property type="entry name" value="HhH-GPD_domain"/>
</dbReference>
<feature type="compositionally biased region" description="Basic residues" evidence="19">
    <location>
        <begin position="489"/>
        <end position="506"/>
    </location>
</feature>
<dbReference type="InterPro" id="IPR056551">
    <property type="entry name" value="Beta-prop_NOL10_N"/>
</dbReference>
<evidence type="ECO:0000256" key="12">
    <source>
        <dbReference type="ARBA" id="ARBA00022763"/>
    </source>
</evidence>
<evidence type="ECO:0000256" key="18">
    <source>
        <dbReference type="ARBA" id="ARBA00023295"/>
    </source>
</evidence>
<feature type="region of interest" description="Disordered" evidence="19">
    <location>
        <begin position="1"/>
        <end position="74"/>
    </location>
</feature>
<evidence type="ECO:0000256" key="16">
    <source>
        <dbReference type="ARBA" id="ARBA00023204"/>
    </source>
</evidence>
<evidence type="ECO:0000256" key="5">
    <source>
        <dbReference type="ARBA" id="ARBA00008343"/>
    </source>
</evidence>
<dbReference type="EMBL" id="SEOQ01000566">
    <property type="protein sequence ID" value="TFY60378.1"/>
    <property type="molecule type" value="Genomic_DNA"/>
</dbReference>
<comment type="subcellular location">
    <subcellularLocation>
        <location evidence="3">Nucleus</location>
        <location evidence="3">Nucleolus</location>
    </subcellularLocation>
</comment>
<dbReference type="AlphaFoldDB" id="A0A4Y9YEU6"/>
<evidence type="ECO:0000256" key="1">
    <source>
        <dbReference type="ARBA" id="ARBA00000843"/>
    </source>
</evidence>
<reference evidence="21 22" key="1">
    <citation type="submission" date="2019-02" db="EMBL/GenBank/DDBJ databases">
        <title>Genome sequencing of the rare red list fungi Dentipellis fragilis.</title>
        <authorList>
            <person name="Buettner E."/>
            <person name="Kellner H."/>
        </authorList>
    </citation>
    <scope>NUCLEOTIDE SEQUENCE [LARGE SCALE GENOMIC DNA]</scope>
    <source>
        <strain evidence="21 22">DSM 105465</strain>
    </source>
</reference>
<evidence type="ECO:0000256" key="11">
    <source>
        <dbReference type="ARBA" id="ARBA00022737"/>
    </source>
</evidence>
<dbReference type="Pfam" id="PF23098">
    <property type="entry name" value="Beta-prop_NOL10_N"/>
    <property type="match status" value="1"/>
</dbReference>
<dbReference type="InterPro" id="IPR003651">
    <property type="entry name" value="Endonuclease3_FeS-loop_motif"/>
</dbReference>
<dbReference type="EC" id="3.2.2.31" evidence="6"/>
<dbReference type="GO" id="GO:0030686">
    <property type="term" value="C:90S preribosome"/>
    <property type="evidence" value="ECO:0007669"/>
    <property type="project" value="TreeGrafter"/>
</dbReference>
<dbReference type="PANTHER" id="PTHR14927:SF0">
    <property type="entry name" value="NUCLEOLAR PROTEIN 10"/>
    <property type="match status" value="1"/>
</dbReference>
<dbReference type="Gene3D" id="1.10.340.30">
    <property type="entry name" value="Hypothetical protein, domain 2"/>
    <property type="match status" value="1"/>
</dbReference>
<keyword evidence="17" id="KW-0539">Nucleus</keyword>
<feature type="domain" description="HhH-GPD" evidence="20">
    <location>
        <begin position="131"/>
        <end position="284"/>
    </location>
</feature>
<gene>
    <name evidence="21" type="ORF">EVG20_g7442</name>
</gene>
<feature type="compositionally biased region" description="Acidic residues" evidence="19">
    <location>
        <begin position="1071"/>
        <end position="1083"/>
    </location>
</feature>
<evidence type="ECO:0000256" key="14">
    <source>
        <dbReference type="ARBA" id="ARBA00023004"/>
    </source>
</evidence>
<dbReference type="GO" id="GO:0046872">
    <property type="term" value="F:metal ion binding"/>
    <property type="evidence" value="ECO:0007669"/>
    <property type="project" value="UniProtKB-KW"/>
</dbReference>
<keyword evidence="15" id="KW-0411">Iron-sulfur</keyword>
<evidence type="ECO:0000256" key="2">
    <source>
        <dbReference type="ARBA" id="ARBA00001966"/>
    </source>
</evidence>
<evidence type="ECO:0000259" key="20">
    <source>
        <dbReference type="SMART" id="SM00478"/>
    </source>
</evidence>
<dbReference type="SUPFAM" id="SSF48150">
    <property type="entry name" value="DNA-glycosylase"/>
    <property type="match status" value="1"/>
</dbReference>
<dbReference type="Pfam" id="PF00730">
    <property type="entry name" value="HhH-GPD"/>
    <property type="match status" value="1"/>
</dbReference>
<evidence type="ECO:0000256" key="13">
    <source>
        <dbReference type="ARBA" id="ARBA00022801"/>
    </source>
</evidence>
<evidence type="ECO:0000256" key="6">
    <source>
        <dbReference type="ARBA" id="ARBA00012045"/>
    </source>
</evidence>
<keyword evidence="12" id="KW-0227">DNA damage</keyword>
<evidence type="ECO:0000256" key="15">
    <source>
        <dbReference type="ARBA" id="ARBA00023014"/>
    </source>
</evidence>
<dbReference type="Pfam" id="PF23097">
    <property type="entry name" value="NOL10_2nd"/>
    <property type="match status" value="1"/>
</dbReference>
<dbReference type="Proteomes" id="UP000298327">
    <property type="component" value="Unassembled WGS sequence"/>
</dbReference>
<dbReference type="SUPFAM" id="SSF55811">
    <property type="entry name" value="Nudix"/>
    <property type="match status" value="1"/>
</dbReference>
<dbReference type="GO" id="GO:0032040">
    <property type="term" value="C:small-subunit processome"/>
    <property type="evidence" value="ECO:0007669"/>
    <property type="project" value="TreeGrafter"/>
</dbReference>
<proteinExistence type="inferred from homology"/>
<dbReference type="GO" id="GO:0051539">
    <property type="term" value="F:4 iron, 4 sulfur cluster binding"/>
    <property type="evidence" value="ECO:0007669"/>
    <property type="project" value="UniProtKB-KW"/>
</dbReference>
<feature type="region of interest" description="Disordered" evidence="19">
    <location>
        <begin position="1049"/>
        <end position="1090"/>
    </location>
</feature>
<feature type="compositionally biased region" description="Acidic residues" evidence="19">
    <location>
        <begin position="1161"/>
        <end position="1176"/>
    </location>
</feature>
<feature type="compositionally biased region" description="Basic and acidic residues" evidence="19">
    <location>
        <begin position="1049"/>
        <end position="1063"/>
    </location>
</feature>
<dbReference type="InterPro" id="IPR036322">
    <property type="entry name" value="WD40_repeat_dom_sf"/>
</dbReference>
<feature type="compositionally biased region" description="Basic and acidic residues" evidence="19">
    <location>
        <begin position="1"/>
        <end position="15"/>
    </location>
</feature>
<dbReference type="CDD" id="cd00056">
    <property type="entry name" value="ENDO3c"/>
    <property type="match status" value="1"/>
</dbReference>
<dbReference type="SMART" id="SM00525">
    <property type="entry name" value="FES"/>
    <property type="match status" value="1"/>
</dbReference>
<comment type="cofactor">
    <cofactor evidence="2">
        <name>[4Fe-4S] cluster</name>
        <dbReference type="ChEBI" id="CHEBI:49883"/>
    </cofactor>
</comment>
<comment type="caution">
    <text evidence="21">The sequence shown here is derived from an EMBL/GenBank/DDBJ whole genome shotgun (WGS) entry which is preliminary data.</text>
</comment>
<keyword evidence="14" id="KW-0408">Iron</keyword>
<evidence type="ECO:0000256" key="9">
    <source>
        <dbReference type="ARBA" id="ARBA00022574"/>
    </source>
</evidence>
<feature type="region of interest" description="Disordered" evidence="19">
    <location>
        <begin position="477"/>
        <end position="517"/>
    </location>
</feature>
<protein>
    <recommendedName>
        <fullName evidence="7">Adenine DNA glycosylase</fullName>
        <ecNumber evidence="6">3.2.2.31</ecNumber>
    </recommendedName>
</protein>
<dbReference type="InterPro" id="IPR012580">
    <property type="entry name" value="NUC153"/>
</dbReference>
<evidence type="ECO:0000313" key="21">
    <source>
        <dbReference type="EMBL" id="TFY60378.1"/>
    </source>
</evidence>
<keyword evidence="11" id="KW-0677">Repeat</keyword>
<keyword evidence="22" id="KW-1185">Reference proteome</keyword>
<keyword evidence="10" id="KW-0479">Metal-binding</keyword>
<comment type="catalytic activity">
    <reaction evidence="1">
        <text>Hydrolyzes free adenine bases from 7,8-dihydro-8-oxoguanine:adenine mismatched double-stranded DNA, leaving an apurinic site.</text>
        <dbReference type="EC" id="3.2.2.31"/>
    </reaction>
</comment>
<evidence type="ECO:0000256" key="10">
    <source>
        <dbReference type="ARBA" id="ARBA00022723"/>
    </source>
</evidence>
<dbReference type="PROSITE" id="PS01155">
    <property type="entry name" value="ENDONUCLEASE_III_2"/>
    <property type="match status" value="1"/>
</dbReference>
<keyword evidence="13" id="KW-0378">Hydrolase</keyword>
<feature type="compositionally biased region" description="Basic residues" evidence="19">
    <location>
        <begin position="33"/>
        <end position="49"/>
    </location>
</feature>
<dbReference type="InterPro" id="IPR023170">
    <property type="entry name" value="HhH_base_excis_C"/>
</dbReference>
<organism evidence="21 22">
    <name type="scientific">Dentipellis fragilis</name>
    <dbReference type="NCBI Taxonomy" id="205917"/>
    <lineage>
        <taxon>Eukaryota</taxon>
        <taxon>Fungi</taxon>
        <taxon>Dikarya</taxon>
        <taxon>Basidiomycota</taxon>
        <taxon>Agaricomycotina</taxon>
        <taxon>Agaricomycetes</taxon>
        <taxon>Russulales</taxon>
        <taxon>Hericiaceae</taxon>
        <taxon>Dentipellis</taxon>
    </lineage>
</organism>
<keyword evidence="16" id="KW-0234">DNA repair</keyword>
<comment type="similarity">
    <text evidence="4">Belongs to the WD repeat NOL10/ENP2 family.</text>
</comment>
<dbReference type="InterPro" id="IPR015797">
    <property type="entry name" value="NUDIX_hydrolase-like_dom_sf"/>
</dbReference>
<evidence type="ECO:0000313" key="22">
    <source>
        <dbReference type="Proteomes" id="UP000298327"/>
    </source>
</evidence>
<dbReference type="InterPro" id="IPR004036">
    <property type="entry name" value="Endonuclease-III-like_CS2"/>
</dbReference>
<dbReference type="STRING" id="205917.A0A4Y9YEU6"/>
<dbReference type="OrthoDB" id="273340at2759"/>
<name>A0A4Y9YEU6_9AGAM</name>
<dbReference type="InterPro" id="IPR056550">
    <property type="entry name" value="NOL10_2nd"/>
</dbReference>
<feature type="region of interest" description="Disordered" evidence="19">
    <location>
        <begin position="1120"/>
        <end position="1224"/>
    </location>
</feature>
<dbReference type="Gene3D" id="2.130.10.10">
    <property type="entry name" value="YVTN repeat-like/Quinoprotein amine dehydrogenase"/>
    <property type="match status" value="1"/>
</dbReference>
<dbReference type="InterPro" id="IPR040382">
    <property type="entry name" value="NOL10/Enp2"/>
</dbReference>
<dbReference type="PANTHER" id="PTHR14927">
    <property type="entry name" value="NUCLEOLAR PROTEIN 10"/>
    <property type="match status" value="1"/>
</dbReference>
<dbReference type="GO" id="GO:0006285">
    <property type="term" value="P:base-excision repair, AP site formation"/>
    <property type="evidence" value="ECO:0007669"/>
    <property type="project" value="UniProtKB-ARBA"/>
</dbReference>
<dbReference type="SMART" id="SM00478">
    <property type="entry name" value="ENDO3c"/>
    <property type="match status" value="1"/>
</dbReference>
<evidence type="ECO:0000256" key="3">
    <source>
        <dbReference type="ARBA" id="ARBA00004604"/>
    </source>
</evidence>
<evidence type="ECO:0000256" key="4">
    <source>
        <dbReference type="ARBA" id="ARBA00005264"/>
    </source>
</evidence>
<evidence type="ECO:0000256" key="19">
    <source>
        <dbReference type="SAM" id="MobiDB-lite"/>
    </source>
</evidence>
<accession>A0A4Y9YEU6</accession>
<evidence type="ECO:0000256" key="7">
    <source>
        <dbReference type="ARBA" id="ARBA00022023"/>
    </source>
</evidence>
<dbReference type="InterPro" id="IPR015943">
    <property type="entry name" value="WD40/YVTN_repeat-like_dom_sf"/>
</dbReference>
<dbReference type="Gene3D" id="3.90.79.10">
    <property type="entry name" value="Nucleoside Triphosphate Pyrophosphohydrolase"/>
    <property type="match status" value="1"/>
</dbReference>
<dbReference type="Gene3D" id="1.10.1670.10">
    <property type="entry name" value="Helix-hairpin-Helix base-excision DNA repair enzymes (C-terminal)"/>
    <property type="match status" value="1"/>
</dbReference>
<keyword evidence="9" id="KW-0853">WD repeat</keyword>
<evidence type="ECO:0000256" key="17">
    <source>
        <dbReference type="ARBA" id="ARBA00023242"/>
    </source>
</evidence>
<dbReference type="SUPFAM" id="SSF50978">
    <property type="entry name" value="WD40 repeat-like"/>
    <property type="match status" value="1"/>
</dbReference>
<evidence type="ECO:0000256" key="8">
    <source>
        <dbReference type="ARBA" id="ARBA00022485"/>
    </source>
</evidence>
<dbReference type="FunFam" id="1.10.340.30:FF:000002">
    <property type="entry name" value="Adenine DNA glycosylase"/>
    <property type="match status" value="1"/>
</dbReference>
<comment type="similarity">
    <text evidence="5">Belongs to the Nth/MutY family.</text>
</comment>